<dbReference type="AlphaFoldDB" id="C7QEU4"/>
<feature type="chain" id="PRO_5038769160" evidence="3">
    <location>
        <begin position="35"/>
        <end position="501"/>
    </location>
</feature>
<feature type="signal peptide" evidence="3">
    <location>
        <begin position="1"/>
        <end position="34"/>
    </location>
</feature>
<dbReference type="STRING" id="479433.Caci_3988"/>
<feature type="region of interest" description="Disordered" evidence="1">
    <location>
        <begin position="347"/>
        <end position="392"/>
    </location>
</feature>
<feature type="transmembrane region" description="Helical" evidence="2">
    <location>
        <begin position="318"/>
        <end position="338"/>
    </location>
</feature>
<dbReference type="eggNOG" id="COG2215">
    <property type="taxonomic scope" value="Bacteria"/>
</dbReference>
<dbReference type="GO" id="GO:0005886">
    <property type="term" value="C:plasma membrane"/>
    <property type="evidence" value="ECO:0007669"/>
    <property type="project" value="UniProtKB-SubCell"/>
</dbReference>
<keyword evidence="3" id="KW-0732">Signal</keyword>
<dbReference type="GO" id="GO:0006824">
    <property type="term" value="P:cobalt ion transport"/>
    <property type="evidence" value="ECO:0007669"/>
    <property type="project" value="UniProtKB-KW"/>
</dbReference>
<dbReference type="EMBL" id="CP001700">
    <property type="protein sequence ID" value="ACU72864.1"/>
    <property type="molecule type" value="Genomic_DNA"/>
</dbReference>
<keyword evidence="2" id="KW-1133">Transmembrane helix</keyword>
<proteinExistence type="predicted"/>
<dbReference type="PANTHER" id="PTHR40659">
    <property type="entry name" value="NICKEL/COBALT EFFLUX SYSTEM RCNA"/>
    <property type="match status" value="1"/>
</dbReference>
<keyword evidence="5" id="KW-1185">Reference proteome</keyword>
<feature type="transmembrane region" description="Helical" evidence="2">
    <location>
        <begin position="398"/>
        <end position="421"/>
    </location>
</feature>
<gene>
    <name evidence="4" type="ordered locus">Caci_3988</name>
</gene>
<feature type="compositionally biased region" description="Basic residues" evidence="1">
    <location>
        <begin position="347"/>
        <end position="363"/>
    </location>
</feature>
<evidence type="ECO:0000313" key="5">
    <source>
        <dbReference type="Proteomes" id="UP000000851"/>
    </source>
</evidence>
<organism evidence="4 5">
    <name type="scientific">Catenulispora acidiphila (strain DSM 44928 / JCM 14897 / NBRC 102108 / NRRL B-24433 / ID139908)</name>
    <dbReference type="NCBI Taxonomy" id="479433"/>
    <lineage>
        <taxon>Bacteria</taxon>
        <taxon>Bacillati</taxon>
        <taxon>Actinomycetota</taxon>
        <taxon>Actinomycetes</taxon>
        <taxon>Catenulisporales</taxon>
        <taxon>Catenulisporaceae</taxon>
        <taxon>Catenulispora</taxon>
    </lineage>
</organism>
<name>C7QEU4_CATAD</name>
<feature type="transmembrane region" description="Helical" evidence="2">
    <location>
        <begin position="241"/>
        <end position="263"/>
    </location>
</feature>
<dbReference type="GO" id="GO:0046583">
    <property type="term" value="F:monoatomic cation efflux transmembrane transporter activity"/>
    <property type="evidence" value="ECO:0007669"/>
    <property type="project" value="TreeGrafter"/>
</dbReference>
<feature type="compositionally biased region" description="Basic and acidic residues" evidence="1">
    <location>
        <begin position="377"/>
        <end position="390"/>
    </location>
</feature>
<feature type="transmembrane region" description="Helical" evidence="2">
    <location>
        <begin position="284"/>
        <end position="306"/>
    </location>
</feature>
<evidence type="ECO:0000313" key="4">
    <source>
        <dbReference type="EMBL" id="ACU72864.1"/>
    </source>
</evidence>
<evidence type="ECO:0000256" key="2">
    <source>
        <dbReference type="SAM" id="Phobius"/>
    </source>
</evidence>
<dbReference type="GO" id="GO:0015099">
    <property type="term" value="F:nickel cation transmembrane transporter activity"/>
    <property type="evidence" value="ECO:0007669"/>
    <property type="project" value="TreeGrafter"/>
</dbReference>
<accession>C7QEU4</accession>
<dbReference type="GO" id="GO:0032025">
    <property type="term" value="P:response to cobalt ion"/>
    <property type="evidence" value="ECO:0007669"/>
    <property type="project" value="TreeGrafter"/>
</dbReference>
<reference evidence="4 5" key="1">
    <citation type="journal article" date="2009" name="Stand. Genomic Sci.">
        <title>Complete genome sequence of Catenulispora acidiphila type strain (ID 139908).</title>
        <authorList>
            <person name="Copeland A."/>
            <person name="Lapidus A."/>
            <person name="Glavina Del Rio T."/>
            <person name="Nolan M."/>
            <person name="Lucas S."/>
            <person name="Chen F."/>
            <person name="Tice H."/>
            <person name="Cheng J.F."/>
            <person name="Bruce D."/>
            <person name="Goodwin L."/>
            <person name="Pitluck S."/>
            <person name="Mikhailova N."/>
            <person name="Pati A."/>
            <person name="Ivanova N."/>
            <person name="Mavromatis K."/>
            <person name="Chen A."/>
            <person name="Palaniappan K."/>
            <person name="Chain P."/>
            <person name="Land M."/>
            <person name="Hauser L."/>
            <person name="Chang Y.J."/>
            <person name="Jeffries C.D."/>
            <person name="Chertkov O."/>
            <person name="Brettin T."/>
            <person name="Detter J.C."/>
            <person name="Han C."/>
            <person name="Ali Z."/>
            <person name="Tindall B.J."/>
            <person name="Goker M."/>
            <person name="Bristow J."/>
            <person name="Eisen J.A."/>
            <person name="Markowitz V."/>
            <person name="Hugenholtz P."/>
            <person name="Kyrpides N.C."/>
            <person name="Klenk H.P."/>
        </authorList>
    </citation>
    <scope>NUCLEOTIDE SEQUENCE [LARGE SCALE GENOMIC DNA]</scope>
    <source>
        <strain evidence="5">DSM 44928 / JCM 14897 / NBRC 102108 / NRRL B-24433 / ID139908</strain>
    </source>
</reference>
<dbReference type="OrthoDB" id="271709at2"/>
<keyword evidence="2" id="KW-0472">Membrane</keyword>
<feature type="transmembrane region" description="Helical" evidence="2">
    <location>
        <begin position="476"/>
        <end position="498"/>
    </location>
</feature>
<dbReference type="Proteomes" id="UP000000851">
    <property type="component" value="Chromosome"/>
</dbReference>
<dbReference type="HOGENOM" id="CLU_030955_0_0_11"/>
<evidence type="ECO:0000256" key="3">
    <source>
        <dbReference type="SAM" id="SignalP"/>
    </source>
</evidence>
<dbReference type="RefSeq" id="WP_015792593.1">
    <property type="nucleotide sequence ID" value="NC_013131.1"/>
</dbReference>
<feature type="transmembrane region" description="Helical" evidence="2">
    <location>
        <begin position="427"/>
        <end position="455"/>
    </location>
</feature>
<dbReference type="InterPro" id="IPR051224">
    <property type="entry name" value="NiCoT_RcnA"/>
</dbReference>
<evidence type="ECO:0000256" key="1">
    <source>
        <dbReference type="SAM" id="MobiDB-lite"/>
    </source>
</evidence>
<sequence precursor="true">MRRRPYRAAAWIKASCALTFALAAPILAAAPASAHPLGNFTVNHYNGITVRPDRIDDLSVVDSAEIPTLQAQAGRDASPAGVARSCTEVASHVAVTVDGHRVKWVVTSSALIFPPGAAGLPTSRLTCALTTAFTAGKSVAVVDDQDPDRIGWQEITAIGVGVHLTDSTVPTQTISDELRHYPNDLLASPLGVRDASFTIGSGGNAALSAPAGFVVSGAGPASRALEKLNTEVDSLIGVRHLTVGVAALAILLSVVLGASHAALPGHGKTVMAAYMAGRGGGIRDAVIVGATVTATHTSGVIVLGLLLSASAGLAGESLLAVLGVVSGLLIVSIGAGLLRTAWRGRTAHHHGHSHGHSHSHHHDHGGAHDHHPHHHHEHDDDRSSQPDRAPRRAGRRALIGMGVAGGLVPSPSALVVLLGAVALGRTVLGIILVLAYGLGMAATLTAAGLALVMLGHRMRRERHARFATATAWLSRSAPVATAGLVLVVGLGLTARSLAGAA</sequence>
<keyword evidence="2" id="KW-0812">Transmembrane</keyword>
<protein>
    <submittedName>
        <fullName evidence="4">High-affinity nickel-transporter</fullName>
    </submittedName>
</protein>
<dbReference type="PANTHER" id="PTHR40659:SF1">
    <property type="entry name" value="NICKEL_COBALT EFFLUX SYSTEM RCNA"/>
    <property type="match status" value="1"/>
</dbReference>
<dbReference type="KEGG" id="cai:Caci_3988"/>
<dbReference type="InParanoid" id="C7QEU4"/>
<dbReference type="GO" id="GO:0010045">
    <property type="term" value="P:response to nickel cation"/>
    <property type="evidence" value="ECO:0007669"/>
    <property type="project" value="TreeGrafter"/>
</dbReference>